<evidence type="ECO:0000259" key="2">
    <source>
        <dbReference type="PROSITE" id="PS50110"/>
    </source>
</evidence>
<evidence type="ECO:0000256" key="1">
    <source>
        <dbReference type="PROSITE-ProRule" id="PRU00169"/>
    </source>
</evidence>
<feature type="domain" description="Response regulatory" evidence="2">
    <location>
        <begin position="4"/>
        <end position="121"/>
    </location>
</feature>
<evidence type="ECO:0000313" key="4">
    <source>
        <dbReference type="Proteomes" id="UP000237819"/>
    </source>
</evidence>
<name>A0A2S8GSZ2_9BACT</name>
<dbReference type="Pfam" id="PF00072">
    <property type="entry name" value="Response_reg"/>
    <property type="match status" value="1"/>
</dbReference>
<dbReference type="Gene3D" id="3.40.50.2300">
    <property type="match status" value="1"/>
</dbReference>
<comment type="caution">
    <text evidence="1">Lacks conserved residue(s) required for the propagation of feature annotation.</text>
</comment>
<dbReference type="SUPFAM" id="SSF52172">
    <property type="entry name" value="CheY-like"/>
    <property type="match status" value="1"/>
</dbReference>
<dbReference type="InterPro" id="IPR001789">
    <property type="entry name" value="Sig_transdc_resp-reg_receiver"/>
</dbReference>
<dbReference type="OrthoDB" id="279132at2"/>
<proteinExistence type="predicted"/>
<comment type="caution">
    <text evidence="3">The sequence shown here is derived from an EMBL/GenBank/DDBJ whole genome shotgun (WGS) entry which is preliminary data.</text>
</comment>
<reference evidence="3 4" key="1">
    <citation type="submission" date="2018-02" db="EMBL/GenBank/DDBJ databases">
        <title>Comparative genomes isolates from brazilian mangrove.</title>
        <authorList>
            <person name="Araujo J.E."/>
            <person name="Taketani R.G."/>
            <person name="Silva M.C.P."/>
            <person name="Loureco M.V."/>
            <person name="Andreote F.D."/>
        </authorList>
    </citation>
    <scope>NUCLEOTIDE SEQUENCE [LARGE SCALE GENOMIC DNA]</scope>
    <source>
        <strain evidence="3 4">Nap-Phe MGV</strain>
    </source>
</reference>
<dbReference type="InterPro" id="IPR011006">
    <property type="entry name" value="CheY-like_superfamily"/>
</dbReference>
<evidence type="ECO:0000313" key="3">
    <source>
        <dbReference type="EMBL" id="PQO47538.1"/>
    </source>
</evidence>
<dbReference type="Proteomes" id="UP000237819">
    <property type="component" value="Unassembled WGS sequence"/>
</dbReference>
<dbReference type="CDD" id="cd00156">
    <property type="entry name" value="REC"/>
    <property type="match status" value="1"/>
</dbReference>
<dbReference type="GO" id="GO:0000160">
    <property type="term" value="P:phosphorelay signal transduction system"/>
    <property type="evidence" value="ECO:0007669"/>
    <property type="project" value="InterPro"/>
</dbReference>
<accession>A0A2S8GSZ2</accession>
<sequence length="123" mass="13510">MTKKVLDVGNCGPDFHAIKSFVERTFDAKVLQADGPEDALEILRRESIDLVLVNRKLDRDYTDGLEVIKQIKADGAVSAVPAMLITNYEEHQQLAISEGAVHGFGKLSLAKSETVDLLKPYLG</sequence>
<dbReference type="AlphaFoldDB" id="A0A2S8GSZ2"/>
<organism evidence="3 4">
    <name type="scientific">Blastopirellula marina</name>
    <dbReference type="NCBI Taxonomy" id="124"/>
    <lineage>
        <taxon>Bacteria</taxon>
        <taxon>Pseudomonadati</taxon>
        <taxon>Planctomycetota</taxon>
        <taxon>Planctomycetia</taxon>
        <taxon>Pirellulales</taxon>
        <taxon>Pirellulaceae</taxon>
        <taxon>Blastopirellula</taxon>
    </lineage>
</organism>
<protein>
    <submittedName>
        <fullName evidence="3">Response regulator</fullName>
    </submittedName>
</protein>
<dbReference type="PROSITE" id="PS50110">
    <property type="entry name" value="RESPONSE_REGULATORY"/>
    <property type="match status" value="1"/>
</dbReference>
<gene>
    <name evidence="3" type="ORF">C5Y93_02440</name>
</gene>
<dbReference type="RefSeq" id="WP_105333800.1">
    <property type="nucleotide sequence ID" value="NZ_PUHZ01000004.1"/>
</dbReference>
<dbReference type="EMBL" id="PUHZ01000004">
    <property type="protein sequence ID" value="PQO47538.1"/>
    <property type="molecule type" value="Genomic_DNA"/>
</dbReference>